<gene>
    <name evidence="2" type="ORF">NBRC110019_27200</name>
</gene>
<protein>
    <submittedName>
        <fullName evidence="2">Uncharacterized protein</fullName>
    </submittedName>
</protein>
<accession>A0A9W6B6M3</accession>
<reference evidence="2" key="1">
    <citation type="submission" date="2022-07" db="EMBL/GenBank/DDBJ databases">
        <title>Taxonomy of Novel Oxalotrophic and Methylotrophic Bacteria.</title>
        <authorList>
            <person name="Sahin N."/>
            <person name="Tani A."/>
        </authorList>
    </citation>
    <scope>NUCLEOTIDE SEQUENCE</scope>
    <source>
        <strain evidence="2">AM327</strain>
    </source>
</reference>
<keyword evidence="3" id="KW-1185">Reference proteome</keyword>
<evidence type="ECO:0000256" key="1">
    <source>
        <dbReference type="SAM" id="SignalP"/>
    </source>
</evidence>
<keyword evidence="1" id="KW-0732">Signal</keyword>
<dbReference type="AlphaFoldDB" id="A0A9W6B6M3"/>
<comment type="caution">
    <text evidence="2">The sequence shown here is derived from an EMBL/GenBank/DDBJ whole genome shotgun (WGS) entry which is preliminary data.</text>
</comment>
<evidence type="ECO:0000313" key="3">
    <source>
        <dbReference type="Proteomes" id="UP001143545"/>
    </source>
</evidence>
<evidence type="ECO:0000313" key="2">
    <source>
        <dbReference type="EMBL" id="GLB53679.1"/>
    </source>
</evidence>
<dbReference type="Gene3D" id="2.170.130.10">
    <property type="entry name" value="TonB-dependent receptor, plug domain"/>
    <property type="match status" value="1"/>
</dbReference>
<dbReference type="EMBL" id="BRVP01000022">
    <property type="protein sequence ID" value="GLB53679.1"/>
    <property type="molecule type" value="Genomic_DNA"/>
</dbReference>
<sequence length="121" mass="13823">MKSIFFVFVFMGIISVNAQQIKKKTEDCNGSVTCYTVSSDKFILNSWQDVYNALYATVPGIGIRYDQFYQLQKLCMRNQEEHVVYIDGVRSSMEMLKALNPSNIESIVLMPSGVNTVGRYR</sequence>
<name>A0A9W6B6M3_9FLAO</name>
<dbReference type="RefSeq" id="WP_281755804.1">
    <property type="nucleotide sequence ID" value="NZ_BRVP01000022.1"/>
</dbReference>
<feature type="chain" id="PRO_5040725943" evidence="1">
    <location>
        <begin position="19"/>
        <end position="121"/>
    </location>
</feature>
<dbReference type="Proteomes" id="UP001143545">
    <property type="component" value="Unassembled WGS sequence"/>
</dbReference>
<organism evidence="2 3">
    <name type="scientific">Neptunitalea chrysea</name>
    <dbReference type="NCBI Taxonomy" id="1647581"/>
    <lineage>
        <taxon>Bacteria</taxon>
        <taxon>Pseudomonadati</taxon>
        <taxon>Bacteroidota</taxon>
        <taxon>Flavobacteriia</taxon>
        <taxon>Flavobacteriales</taxon>
        <taxon>Flavobacteriaceae</taxon>
        <taxon>Neptunitalea</taxon>
    </lineage>
</organism>
<feature type="signal peptide" evidence="1">
    <location>
        <begin position="1"/>
        <end position="18"/>
    </location>
</feature>
<dbReference type="InterPro" id="IPR037066">
    <property type="entry name" value="Plug_dom_sf"/>
</dbReference>
<proteinExistence type="predicted"/>